<evidence type="ECO:0000313" key="3">
    <source>
        <dbReference type="EMBL" id="PJA45859.1"/>
    </source>
</evidence>
<dbReference type="Pfam" id="PF01106">
    <property type="entry name" value="NifU"/>
    <property type="match status" value="1"/>
</dbReference>
<protein>
    <recommendedName>
        <fullName evidence="2">NIF system FeS cluster assembly NifU C-terminal domain-containing protein</fullName>
    </recommendedName>
</protein>
<dbReference type="GO" id="GO:0005506">
    <property type="term" value="F:iron ion binding"/>
    <property type="evidence" value="ECO:0007669"/>
    <property type="project" value="InterPro"/>
</dbReference>
<dbReference type="AlphaFoldDB" id="A0A2M7XDA6"/>
<sequence length="75" mass="8151">MKARLLEVLERLEPMLKMHGGGVELVEINELTGVVSVRMLGKCVGCPLSQLTLKGGIEAMLKEYVKEVTAVIAIN</sequence>
<organism evidence="3 4">
    <name type="scientific">Candidatus Uhrbacteria bacterium CG_4_9_14_3_um_filter_41_35</name>
    <dbReference type="NCBI Taxonomy" id="1975034"/>
    <lineage>
        <taxon>Bacteria</taxon>
        <taxon>Candidatus Uhriibacteriota</taxon>
    </lineage>
</organism>
<gene>
    <name evidence="3" type="ORF">CO173_04380</name>
</gene>
<dbReference type="SUPFAM" id="SSF117916">
    <property type="entry name" value="Fe-S cluster assembly (FSCA) domain-like"/>
    <property type="match status" value="1"/>
</dbReference>
<feature type="domain" description="NIF system FeS cluster assembly NifU C-terminal" evidence="2">
    <location>
        <begin position="7"/>
        <end position="72"/>
    </location>
</feature>
<name>A0A2M7XDA6_9BACT</name>
<evidence type="ECO:0000313" key="4">
    <source>
        <dbReference type="Proteomes" id="UP000231263"/>
    </source>
</evidence>
<dbReference type="Proteomes" id="UP000231263">
    <property type="component" value="Unassembled WGS sequence"/>
</dbReference>
<dbReference type="Gene3D" id="3.30.300.130">
    <property type="entry name" value="Fe-S cluster assembly (FSCA)"/>
    <property type="match status" value="1"/>
</dbReference>
<evidence type="ECO:0000259" key="2">
    <source>
        <dbReference type="Pfam" id="PF01106"/>
    </source>
</evidence>
<dbReference type="InterPro" id="IPR034904">
    <property type="entry name" value="FSCA_dom_sf"/>
</dbReference>
<dbReference type="PANTHER" id="PTHR11178:SF1">
    <property type="entry name" value="NFU1 IRON-SULFUR CLUSTER SCAFFOLD HOMOLOG, MITOCHONDRIAL"/>
    <property type="match status" value="1"/>
</dbReference>
<dbReference type="InterPro" id="IPR001075">
    <property type="entry name" value="NIF_FeS_clus_asmbl_NifU_C"/>
</dbReference>
<dbReference type="GO" id="GO:0016226">
    <property type="term" value="P:iron-sulfur cluster assembly"/>
    <property type="evidence" value="ECO:0007669"/>
    <property type="project" value="InterPro"/>
</dbReference>
<comment type="caution">
    <text evidence="3">The sequence shown here is derived from an EMBL/GenBank/DDBJ whole genome shotgun (WGS) entry which is preliminary data.</text>
</comment>
<comment type="similarity">
    <text evidence="1">Belongs to the NifU family.</text>
</comment>
<reference evidence="4" key="1">
    <citation type="submission" date="2017-09" db="EMBL/GenBank/DDBJ databases">
        <title>Depth-based differentiation of microbial function through sediment-hosted aquifers and enrichment of novel symbionts in the deep terrestrial subsurface.</title>
        <authorList>
            <person name="Probst A.J."/>
            <person name="Ladd B."/>
            <person name="Jarett J.K."/>
            <person name="Geller-Mcgrath D.E."/>
            <person name="Sieber C.M.K."/>
            <person name="Emerson J.B."/>
            <person name="Anantharaman K."/>
            <person name="Thomas B.C."/>
            <person name="Malmstrom R."/>
            <person name="Stieglmeier M."/>
            <person name="Klingl A."/>
            <person name="Woyke T."/>
            <person name="Ryan C.M."/>
            <person name="Banfield J.F."/>
        </authorList>
    </citation>
    <scope>NUCLEOTIDE SEQUENCE [LARGE SCALE GENOMIC DNA]</scope>
</reference>
<accession>A0A2M7XDA6</accession>
<dbReference type="GO" id="GO:0051536">
    <property type="term" value="F:iron-sulfur cluster binding"/>
    <property type="evidence" value="ECO:0007669"/>
    <property type="project" value="InterPro"/>
</dbReference>
<proteinExistence type="inferred from homology"/>
<dbReference type="PANTHER" id="PTHR11178">
    <property type="entry name" value="IRON-SULFUR CLUSTER SCAFFOLD PROTEIN NFU-RELATED"/>
    <property type="match status" value="1"/>
</dbReference>
<evidence type="ECO:0000256" key="1">
    <source>
        <dbReference type="ARBA" id="ARBA00006420"/>
    </source>
</evidence>
<dbReference type="EMBL" id="PFWT01000024">
    <property type="protein sequence ID" value="PJA45859.1"/>
    <property type="molecule type" value="Genomic_DNA"/>
</dbReference>